<evidence type="ECO:0000256" key="1">
    <source>
        <dbReference type="SAM" id="MobiDB-lite"/>
    </source>
</evidence>
<accession>A0A5J4PU61</accession>
<organism evidence="2 3">
    <name type="scientific">Streblomastix strix</name>
    <dbReference type="NCBI Taxonomy" id="222440"/>
    <lineage>
        <taxon>Eukaryota</taxon>
        <taxon>Metamonada</taxon>
        <taxon>Preaxostyla</taxon>
        <taxon>Oxymonadida</taxon>
        <taxon>Streblomastigidae</taxon>
        <taxon>Streblomastix</taxon>
    </lineage>
</organism>
<reference evidence="2 3" key="1">
    <citation type="submission" date="2019-03" db="EMBL/GenBank/DDBJ databases">
        <title>Single cell metagenomics reveals metabolic interactions within the superorganism composed of flagellate Streblomastix strix and complex community of Bacteroidetes bacteria on its surface.</title>
        <authorList>
            <person name="Treitli S.C."/>
            <person name="Kolisko M."/>
            <person name="Husnik F."/>
            <person name="Keeling P."/>
            <person name="Hampl V."/>
        </authorList>
    </citation>
    <scope>NUCLEOTIDE SEQUENCE [LARGE SCALE GENOMIC DNA]</scope>
    <source>
        <strain evidence="2">ST1C</strain>
    </source>
</reference>
<dbReference type="AlphaFoldDB" id="A0A5J4PU61"/>
<feature type="region of interest" description="Disordered" evidence="1">
    <location>
        <begin position="46"/>
        <end position="86"/>
    </location>
</feature>
<comment type="caution">
    <text evidence="2">The sequence shown here is derived from an EMBL/GenBank/DDBJ whole genome shotgun (WGS) entry which is preliminary data.</text>
</comment>
<evidence type="ECO:0000313" key="2">
    <source>
        <dbReference type="EMBL" id="KAA6312985.1"/>
    </source>
</evidence>
<feature type="non-terminal residue" evidence="2">
    <location>
        <position position="175"/>
    </location>
</feature>
<feature type="non-terminal residue" evidence="2">
    <location>
        <position position="1"/>
    </location>
</feature>
<sequence>QDEGQEVVQKIFQKSEQGEEMKKRRKLDESVKAFVQYQFFFDKGNCTYGEKYANPTDNKEKQDPKNNKEKQTQKNKKEQYDSDIIGNKDDDDILGWCFQVSQRIDMKKEMQEEGERRAEHECWKIPDFKSETYNGVKKDVINEMRKLTPEKANEAKIEFDTLKPKEGKGKVLLNL</sequence>
<feature type="region of interest" description="Disordered" evidence="1">
    <location>
        <begin position="1"/>
        <end position="26"/>
    </location>
</feature>
<name>A0A5J4PU61_9EUKA</name>
<dbReference type="EMBL" id="SNRW01048528">
    <property type="protein sequence ID" value="KAA6312985.1"/>
    <property type="molecule type" value="Genomic_DNA"/>
</dbReference>
<feature type="compositionally biased region" description="Basic and acidic residues" evidence="1">
    <location>
        <begin position="16"/>
        <end position="26"/>
    </location>
</feature>
<protein>
    <submittedName>
        <fullName evidence="2">Uncharacterized protein</fullName>
    </submittedName>
</protein>
<proteinExistence type="predicted"/>
<gene>
    <name evidence="2" type="ORF">EZS28_055832</name>
</gene>
<dbReference type="Proteomes" id="UP000324800">
    <property type="component" value="Unassembled WGS sequence"/>
</dbReference>
<evidence type="ECO:0000313" key="3">
    <source>
        <dbReference type="Proteomes" id="UP000324800"/>
    </source>
</evidence>
<feature type="compositionally biased region" description="Basic and acidic residues" evidence="1">
    <location>
        <begin position="57"/>
        <end position="80"/>
    </location>
</feature>